<evidence type="ECO:0000313" key="1">
    <source>
        <dbReference type="EMBL" id="PTM34871.1"/>
    </source>
</evidence>
<organism evidence="1 2">
    <name type="scientific">Enterobacter cloacae</name>
    <dbReference type="NCBI Taxonomy" id="550"/>
    <lineage>
        <taxon>Bacteria</taxon>
        <taxon>Pseudomonadati</taxon>
        <taxon>Pseudomonadota</taxon>
        <taxon>Gammaproteobacteria</taxon>
        <taxon>Enterobacterales</taxon>
        <taxon>Enterobacteriaceae</taxon>
        <taxon>Enterobacter</taxon>
        <taxon>Enterobacter cloacae complex</taxon>
    </lineage>
</organism>
<gene>
    <name evidence="1" type="ORF">DA103_13660</name>
</gene>
<evidence type="ECO:0000313" key="2">
    <source>
        <dbReference type="Proteomes" id="UP000241614"/>
    </source>
</evidence>
<dbReference type="Proteomes" id="UP000241614">
    <property type="component" value="Unassembled WGS sequence"/>
</dbReference>
<protein>
    <submittedName>
        <fullName evidence="1">Uncharacterized protein</fullName>
    </submittedName>
</protein>
<accession>A0A2T4XY68</accession>
<dbReference type="EMBL" id="PZPP01000014">
    <property type="protein sequence ID" value="PTM34871.1"/>
    <property type="molecule type" value="Genomic_DNA"/>
</dbReference>
<comment type="caution">
    <text evidence="1">The sequence shown here is derived from an EMBL/GenBank/DDBJ whole genome shotgun (WGS) entry which is preliminary data.</text>
</comment>
<dbReference type="AlphaFoldDB" id="A0A2T4XY68"/>
<reference evidence="1 2" key="1">
    <citation type="submission" date="2018-04" db="EMBL/GenBank/DDBJ databases">
        <title>Genome sequencing reveals highly heavy metal resistance and biotechnology application of the novel Enterobacter cloacae amazonensis isolated from wastewater river in Manaus - Amazonas.</title>
        <authorList>
            <person name="Astolfi M.C.T."/>
            <person name="Carvalho E.B.D.S."/>
            <person name="Lacerda L.B."/>
            <person name="Pinto M.V."/>
            <person name="Nogueira V.B."/>
            <person name="Barros A.M."/>
            <person name="Astolfi-Filho S."/>
        </authorList>
    </citation>
    <scope>NUCLEOTIDE SEQUENCE [LARGE SCALE GENOMIC DNA]</scope>
    <source>
        <strain evidence="2">amazonensis</strain>
    </source>
</reference>
<sequence>MDEIRRVFWGIDSWLCAFIRGGKNQRRVIKKSYNAMQDAAWRMLEKKIQGTKRGHSQFPQQKSHSLEWLNYMIIKLKFGGPCWT</sequence>
<name>A0A2T4XY68_ENTCL</name>
<proteinExistence type="predicted"/>